<accession>A0AAV9J934</accession>
<protein>
    <recommendedName>
        <fullName evidence="1">F-box domain-containing protein</fullName>
    </recommendedName>
</protein>
<evidence type="ECO:0000313" key="2">
    <source>
        <dbReference type="EMBL" id="KAK4540903.1"/>
    </source>
</evidence>
<organism evidence="2 3">
    <name type="scientific">Oleoguttula mirabilis</name>
    <dbReference type="NCBI Taxonomy" id="1507867"/>
    <lineage>
        <taxon>Eukaryota</taxon>
        <taxon>Fungi</taxon>
        <taxon>Dikarya</taxon>
        <taxon>Ascomycota</taxon>
        <taxon>Pezizomycotina</taxon>
        <taxon>Dothideomycetes</taxon>
        <taxon>Dothideomycetidae</taxon>
        <taxon>Mycosphaerellales</taxon>
        <taxon>Teratosphaeriaceae</taxon>
        <taxon>Oleoguttula</taxon>
    </lineage>
</organism>
<name>A0AAV9J934_9PEZI</name>
<proteinExistence type="predicted"/>
<sequence>MPSFLDLPRELYLEVCSYLKHTDLTRLAGVSRDSYLAVQEPLYARIRITAYGNLVKLVHTLRGVPVVSQISPQQRLRWRKLSDTQLRERDIKHLELVIDRRGNDSKRITGAIVANCIGAISRQCYKVQITLTMNSAWLHFMKQLENFGLPNVTKLIMFAGAADTDPAAGHHAWTSNFWDLIFSGSTFPDLRSAYVNTAADSETGLPATLQESVGFVAPHNGPRYIYQDAKNKPRTSNPLHGLHNMQEIILAHNTYLDLPVIESLFGSEIIPKRLTRLEIVDCPNLHPVNDLTALSTLLQRALQLVQHLKLHLCKLPRFDSGETYLDTRYAARIHEHPEEHLCNIIRELGQNVRSLDIAVPFACNDIFSPSVKKAKAYATPHEYPPVSLEPYVTLPSRILAEGYRYRRLVCWHAVCRDAHAWQDMIDTASEQGSNISWDMVYPPEDRASWHVSGCLPLLYTADEVLQKPFDEAA</sequence>
<dbReference type="AlphaFoldDB" id="A0AAV9J934"/>
<reference evidence="2 3" key="1">
    <citation type="submission" date="2021-11" db="EMBL/GenBank/DDBJ databases">
        <title>Black yeast isolated from Biological Soil Crust.</title>
        <authorList>
            <person name="Kurbessoian T."/>
        </authorList>
    </citation>
    <scope>NUCLEOTIDE SEQUENCE [LARGE SCALE GENOMIC DNA]</scope>
    <source>
        <strain evidence="2 3">CCFEE 5522</strain>
    </source>
</reference>
<evidence type="ECO:0000313" key="3">
    <source>
        <dbReference type="Proteomes" id="UP001324427"/>
    </source>
</evidence>
<dbReference type="Proteomes" id="UP001324427">
    <property type="component" value="Unassembled WGS sequence"/>
</dbReference>
<dbReference type="PROSITE" id="PS50181">
    <property type="entry name" value="FBOX"/>
    <property type="match status" value="1"/>
</dbReference>
<dbReference type="Pfam" id="PF12937">
    <property type="entry name" value="F-box-like"/>
    <property type="match status" value="1"/>
</dbReference>
<dbReference type="EMBL" id="JAVFHQ010000060">
    <property type="protein sequence ID" value="KAK4540903.1"/>
    <property type="molecule type" value="Genomic_DNA"/>
</dbReference>
<dbReference type="SUPFAM" id="SSF81383">
    <property type="entry name" value="F-box domain"/>
    <property type="match status" value="1"/>
</dbReference>
<evidence type="ECO:0000259" key="1">
    <source>
        <dbReference type="PROSITE" id="PS50181"/>
    </source>
</evidence>
<keyword evidence="3" id="KW-1185">Reference proteome</keyword>
<gene>
    <name evidence="2" type="ORF">LTR36_008845</name>
</gene>
<dbReference type="InterPro" id="IPR036047">
    <property type="entry name" value="F-box-like_dom_sf"/>
</dbReference>
<dbReference type="InterPro" id="IPR001810">
    <property type="entry name" value="F-box_dom"/>
</dbReference>
<comment type="caution">
    <text evidence="2">The sequence shown here is derived from an EMBL/GenBank/DDBJ whole genome shotgun (WGS) entry which is preliminary data.</text>
</comment>
<feature type="domain" description="F-box" evidence="1">
    <location>
        <begin position="1"/>
        <end position="46"/>
    </location>
</feature>